<accession>A0A5J5B5J6</accession>
<organism evidence="1 2">
    <name type="scientific">Nyssa sinensis</name>
    <dbReference type="NCBI Taxonomy" id="561372"/>
    <lineage>
        <taxon>Eukaryota</taxon>
        <taxon>Viridiplantae</taxon>
        <taxon>Streptophyta</taxon>
        <taxon>Embryophyta</taxon>
        <taxon>Tracheophyta</taxon>
        <taxon>Spermatophyta</taxon>
        <taxon>Magnoliopsida</taxon>
        <taxon>eudicotyledons</taxon>
        <taxon>Gunneridae</taxon>
        <taxon>Pentapetalae</taxon>
        <taxon>asterids</taxon>
        <taxon>Cornales</taxon>
        <taxon>Nyssaceae</taxon>
        <taxon>Nyssa</taxon>
    </lineage>
</organism>
<protein>
    <submittedName>
        <fullName evidence="1">Uncharacterized protein</fullName>
    </submittedName>
</protein>
<evidence type="ECO:0000313" key="1">
    <source>
        <dbReference type="EMBL" id="KAA8538493.1"/>
    </source>
</evidence>
<proteinExistence type="predicted"/>
<sequence>MQHSPEGLKEIIAASKHSKEIVEAFKEIVQIRAPCNTHLGRLQMGHKISCPGLLCFPTYPRFSSSVTTGSTIQLGLKFHF</sequence>
<reference evidence="1 2" key="1">
    <citation type="submission" date="2019-09" db="EMBL/GenBank/DDBJ databases">
        <title>A chromosome-level genome assembly of the Chinese tupelo Nyssa sinensis.</title>
        <authorList>
            <person name="Yang X."/>
            <person name="Kang M."/>
            <person name="Yang Y."/>
            <person name="Xiong H."/>
            <person name="Wang M."/>
            <person name="Zhang Z."/>
            <person name="Wang Z."/>
            <person name="Wu H."/>
            <person name="Ma T."/>
            <person name="Liu J."/>
            <person name="Xi Z."/>
        </authorList>
    </citation>
    <scope>NUCLEOTIDE SEQUENCE [LARGE SCALE GENOMIC DNA]</scope>
    <source>
        <strain evidence="1">J267</strain>
        <tissue evidence="1">Leaf</tissue>
    </source>
</reference>
<evidence type="ECO:0000313" key="2">
    <source>
        <dbReference type="Proteomes" id="UP000325577"/>
    </source>
</evidence>
<keyword evidence="2" id="KW-1185">Reference proteome</keyword>
<dbReference type="EMBL" id="CM018038">
    <property type="protein sequence ID" value="KAA8538493.1"/>
    <property type="molecule type" value="Genomic_DNA"/>
</dbReference>
<dbReference type="AlphaFoldDB" id="A0A5J5B5J6"/>
<name>A0A5J5B5J6_9ASTE</name>
<dbReference type="Proteomes" id="UP000325577">
    <property type="component" value="Linkage Group LG15"/>
</dbReference>
<gene>
    <name evidence="1" type="ORF">F0562_028136</name>
</gene>